<organism evidence="1 2">
    <name type="scientific">Acropora cervicornis</name>
    <name type="common">Staghorn coral</name>
    <dbReference type="NCBI Taxonomy" id="6130"/>
    <lineage>
        <taxon>Eukaryota</taxon>
        <taxon>Metazoa</taxon>
        <taxon>Cnidaria</taxon>
        <taxon>Anthozoa</taxon>
        <taxon>Hexacorallia</taxon>
        <taxon>Scleractinia</taxon>
        <taxon>Astrocoeniina</taxon>
        <taxon>Acroporidae</taxon>
        <taxon>Acropora</taxon>
    </lineage>
</organism>
<evidence type="ECO:0000313" key="1">
    <source>
        <dbReference type="EMBL" id="KAK2572722.1"/>
    </source>
</evidence>
<accession>A0AAD9R3Z0</accession>
<reference evidence="1" key="2">
    <citation type="journal article" date="2023" name="Science">
        <title>Genomic signatures of disease resistance in endangered staghorn corals.</title>
        <authorList>
            <person name="Vollmer S.V."/>
            <person name="Selwyn J.D."/>
            <person name="Despard B.A."/>
            <person name="Roesel C.L."/>
        </authorList>
    </citation>
    <scope>NUCLEOTIDE SEQUENCE</scope>
    <source>
        <strain evidence="1">K2</strain>
    </source>
</reference>
<dbReference type="Proteomes" id="UP001249851">
    <property type="component" value="Unassembled WGS sequence"/>
</dbReference>
<evidence type="ECO:0000313" key="2">
    <source>
        <dbReference type="Proteomes" id="UP001249851"/>
    </source>
</evidence>
<protein>
    <submittedName>
        <fullName evidence="1">Uncharacterized protein</fullName>
    </submittedName>
</protein>
<proteinExistence type="predicted"/>
<reference evidence="1" key="1">
    <citation type="journal article" date="2023" name="G3 (Bethesda)">
        <title>Whole genome assembly and annotation of the endangered Caribbean coral Acropora cervicornis.</title>
        <authorList>
            <person name="Selwyn J.D."/>
            <person name="Vollmer S.V."/>
        </authorList>
    </citation>
    <scope>NUCLEOTIDE SEQUENCE</scope>
    <source>
        <strain evidence="1">K2</strain>
    </source>
</reference>
<name>A0AAD9R3Z0_ACRCE</name>
<keyword evidence="2" id="KW-1185">Reference proteome</keyword>
<gene>
    <name evidence="1" type="ORF">P5673_001702</name>
</gene>
<dbReference type="AlphaFoldDB" id="A0AAD9R3Z0"/>
<sequence>MNNILQSIESWAGDSNLLLNETKTKQMLVTIRQMSRVHDLGDYTPPLSLKNKLVNSVDRFRLLGTLLSEDLKCTEHVNNVTSSCFGVLAVLRKIKNMTPQETKKSLVQSLVLSKLNFNDTVTYPLPMFLQKRMQRVQNAAAGFVLNNYCSEEDVLQLGWLPTLENTKLNILKLGNRALYNNNWPEHLTLSRHNPSRTLRSSSTPLLQISLLKGTFQDSVANLYNDLPASISSITDYHRFVKESAKIPKAKAIMRLA</sequence>
<comment type="caution">
    <text evidence="1">The sequence shown here is derived from an EMBL/GenBank/DDBJ whole genome shotgun (WGS) entry which is preliminary data.</text>
</comment>
<dbReference type="EMBL" id="JARQWQ010000003">
    <property type="protein sequence ID" value="KAK2572722.1"/>
    <property type="molecule type" value="Genomic_DNA"/>
</dbReference>